<dbReference type="STRING" id="709015.GCA_000472485_04384"/>
<feature type="domain" description="Glycosyl transferase family 1" evidence="1">
    <location>
        <begin position="201"/>
        <end position="321"/>
    </location>
</feature>
<dbReference type="OrthoDB" id="1116389at2"/>
<dbReference type="Proteomes" id="UP000266292">
    <property type="component" value="Chromosome"/>
</dbReference>
<proteinExistence type="predicted"/>
<dbReference type="KEGG" id="pact:CA264_01005"/>
<evidence type="ECO:0000313" key="2">
    <source>
        <dbReference type="EMBL" id="ARS34132.1"/>
    </source>
</evidence>
<dbReference type="GO" id="GO:0016757">
    <property type="term" value="F:glycosyltransferase activity"/>
    <property type="evidence" value="ECO:0007669"/>
    <property type="project" value="InterPro"/>
</dbReference>
<evidence type="ECO:0000313" key="3">
    <source>
        <dbReference type="Proteomes" id="UP000266292"/>
    </source>
</evidence>
<dbReference type="SUPFAM" id="SSF53756">
    <property type="entry name" value="UDP-Glycosyltransferase/glycogen phosphorylase"/>
    <property type="match status" value="1"/>
</dbReference>
<protein>
    <submittedName>
        <fullName evidence="2">Group 1 glycosyl transferase</fullName>
    </submittedName>
</protein>
<dbReference type="PANTHER" id="PTHR45947">
    <property type="entry name" value="SULFOQUINOVOSYL TRANSFERASE SQD2"/>
    <property type="match status" value="1"/>
</dbReference>
<dbReference type="RefSeq" id="WP_025609553.1">
    <property type="nucleotide sequence ID" value="NZ_CP021235.1"/>
</dbReference>
<dbReference type="InterPro" id="IPR050194">
    <property type="entry name" value="Glycosyltransferase_grp1"/>
</dbReference>
<organism evidence="2 3">
    <name type="scientific">Pontibacter actiniarum</name>
    <dbReference type="NCBI Taxonomy" id="323450"/>
    <lineage>
        <taxon>Bacteria</taxon>
        <taxon>Pseudomonadati</taxon>
        <taxon>Bacteroidota</taxon>
        <taxon>Cytophagia</taxon>
        <taxon>Cytophagales</taxon>
        <taxon>Hymenobacteraceae</taxon>
        <taxon>Pontibacter</taxon>
    </lineage>
</organism>
<dbReference type="AlphaFoldDB" id="A0A1X9YMP6"/>
<dbReference type="PANTHER" id="PTHR45947:SF3">
    <property type="entry name" value="SULFOQUINOVOSYL TRANSFERASE SQD2"/>
    <property type="match status" value="1"/>
</dbReference>
<accession>A0A1X9YMP6</accession>
<evidence type="ECO:0000259" key="1">
    <source>
        <dbReference type="Pfam" id="PF00534"/>
    </source>
</evidence>
<sequence length="379" mass="43026">MAKFLFYDDKVINLLLEDEKPTGGAAVQAYGWIKGLLALGHEVYVLTKPHHNQALKEDCQGINVVADFDRGKGVRWLRWVYYRLPHTYKALKQVQPDYLYKGIPSWESFLIGLMCMRLNIKFIQRISNDFLIDRRFLKSHSRLHRFFQNLGFKLSDFILCQNDYQFGVISKKFPGKKVYKLSNPIVLAASTASADDREGGYIAWLGLFQHQKNLKLLYEIAAAIPNEQFVIAGNAIPKVDSETLRFLDKLQELPNVEFIGFLKRHEVPSFLRGAKYLLNTSHYEGFSNTFLEAMANGTPILTTDKVNPDGLIDKKGVGLVYRDAKDLLCQVTSVTPESYTAMSNSAVKYVMSHHDHKHQASLLAGLLENEKVSKGMVAT</sequence>
<dbReference type="CDD" id="cd03801">
    <property type="entry name" value="GT4_PimA-like"/>
    <property type="match status" value="1"/>
</dbReference>
<keyword evidence="3" id="KW-1185">Reference proteome</keyword>
<reference evidence="3" key="1">
    <citation type="submission" date="2017-05" db="EMBL/GenBank/DDBJ databases">
        <authorList>
            <person name="Ray J."/>
            <person name="Price M."/>
            <person name="Deutschbauer A."/>
        </authorList>
    </citation>
    <scope>NUCLEOTIDE SEQUENCE [LARGE SCALE GENOMIC DNA]</scope>
    <source>
        <strain evidence="3">DSM 19842</strain>
    </source>
</reference>
<dbReference type="InterPro" id="IPR001296">
    <property type="entry name" value="Glyco_trans_1"/>
</dbReference>
<keyword evidence="2" id="KW-0808">Transferase</keyword>
<dbReference type="Pfam" id="PF00534">
    <property type="entry name" value="Glycos_transf_1"/>
    <property type="match status" value="1"/>
</dbReference>
<gene>
    <name evidence="2" type="ORF">CA264_01005</name>
</gene>
<dbReference type="EMBL" id="CP021235">
    <property type="protein sequence ID" value="ARS34132.1"/>
    <property type="molecule type" value="Genomic_DNA"/>
</dbReference>
<name>A0A1X9YMP6_9BACT</name>
<dbReference type="Gene3D" id="3.40.50.2000">
    <property type="entry name" value="Glycogen Phosphorylase B"/>
    <property type="match status" value="2"/>
</dbReference>